<comment type="caution">
    <text evidence="2">The sequence shown here is derived from an EMBL/GenBank/DDBJ whole genome shotgun (WGS) entry which is preliminary data.</text>
</comment>
<evidence type="ECO:0000256" key="1">
    <source>
        <dbReference type="SAM" id="Phobius"/>
    </source>
</evidence>
<proteinExistence type="predicted"/>
<feature type="transmembrane region" description="Helical" evidence="1">
    <location>
        <begin position="179"/>
        <end position="210"/>
    </location>
</feature>
<reference evidence="2 3" key="1">
    <citation type="submission" date="2020-10" db="EMBL/GenBank/DDBJ databases">
        <title>Identification of Nocardia species via Next-generation sequencing and recognition of intraspecies genetic diversity.</title>
        <authorList>
            <person name="Li P."/>
            <person name="Li P."/>
            <person name="Lu B."/>
        </authorList>
    </citation>
    <scope>NUCLEOTIDE SEQUENCE [LARGE SCALE GENOMIC DNA]</scope>
    <source>
        <strain evidence="2 3">BJ06-0143</strain>
    </source>
</reference>
<gene>
    <name evidence="2" type="ORF">IU449_02365</name>
</gene>
<keyword evidence="3" id="KW-1185">Reference proteome</keyword>
<dbReference type="Proteomes" id="UP000707731">
    <property type="component" value="Unassembled WGS sequence"/>
</dbReference>
<keyword evidence="1" id="KW-0812">Transmembrane</keyword>
<evidence type="ECO:0000313" key="2">
    <source>
        <dbReference type="EMBL" id="MBF6353399.1"/>
    </source>
</evidence>
<accession>A0ABS0D955</accession>
<dbReference type="RefSeq" id="WP_195000318.1">
    <property type="nucleotide sequence ID" value="NZ_JADLQN010000001.1"/>
</dbReference>
<feature type="transmembrane region" description="Helical" evidence="1">
    <location>
        <begin position="147"/>
        <end position="172"/>
    </location>
</feature>
<feature type="transmembrane region" description="Helical" evidence="1">
    <location>
        <begin position="43"/>
        <end position="67"/>
    </location>
</feature>
<evidence type="ECO:0000313" key="3">
    <source>
        <dbReference type="Proteomes" id="UP000707731"/>
    </source>
</evidence>
<protein>
    <recommendedName>
        <fullName evidence="4">Integral membrane protein</fullName>
    </recommendedName>
</protein>
<keyword evidence="1" id="KW-0472">Membrane</keyword>
<feature type="transmembrane region" description="Helical" evidence="1">
    <location>
        <begin position="87"/>
        <end position="105"/>
    </location>
</feature>
<evidence type="ECO:0008006" key="4">
    <source>
        <dbReference type="Google" id="ProtNLM"/>
    </source>
</evidence>
<sequence length="258" mass="29441">MNARNEAGPPRVGIGEWVARAIAVVLLVPVRLVWEGVKWCGRAFVAVLVFVLEQVLAPVGRFVHLWVIRPLWFFLKDMVWGWAIQQVLWGMVLTPLGSALLNWLLRPLLRVIEQWLWQSILRPALNALLNYVVVPVAKWLGKWVLGPALYAIAVSLRWVWTWCVVRPLALLWRWVLRPLWIALAATLYFGWRGASAIVRVLVVVPCAYLYRHVLRPALAALATVWRTCVVVPVSWVHRTVLMPMNRFAADVLGAVFGR</sequence>
<dbReference type="EMBL" id="JADLQN010000001">
    <property type="protein sequence ID" value="MBF6353399.1"/>
    <property type="molecule type" value="Genomic_DNA"/>
</dbReference>
<feature type="transmembrane region" description="Helical" evidence="1">
    <location>
        <begin position="17"/>
        <end position="34"/>
    </location>
</feature>
<organism evidence="2 3">
    <name type="scientific">Nocardia higoensis</name>
    <dbReference type="NCBI Taxonomy" id="228599"/>
    <lineage>
        <taxon>Bacteria</taxon>
        <taxon>Bacillati</taxon>
        <taxon>Actinomycetota</taxon>
        <taxon>Actinomycetes</taxon>
        <taxon>Mycobacteriales</taxon>
        <taxon>Nocardiaceae</taxon>
        <taxon>Nocardia</taxon>
    </lineage>
</organism>
<name>A0ABS0D955_9NOCA</name>
<keyword evidence="1" id="KW-1133">Transmembrane helix</keyword>